<feature type="region of interest" description="Disordered" evidence="1">
    <location>
        <begin position="15"/>
        <end position="89"/>
    </location>
</feature>
<dbReference type="GeneID" id="20529927"/>
<evidence type="ECO:0000313" key="3">
    <source>
        <dbReference type="Proteomes" id="UP000030693"/>
    </source>
</evidence>
<evidence type="ECO:0000256" key="1">
    <source>
        <dbReference type="SAM" id="MobiDB-lite"/>
    </source>
</evidence>
<proteinExistence type="predicted"/>
<accession>A0A058Z422</accession>
<feature type="compositionally biased region" description="Gly residues" evidence="1">
    <location>
        <begin position="59"/>
        <end position="88"/>
    </location>
</feature>
<reference evidence="2" key="1">
    <citation type="submission" date="2013-04" db="EMBL/GenBank/DDBJ databases">
        <title>The Genome Sequence of Fonticula alba ATCC 38817.</title>
        <authorList>
            <consortium name="The Broad Institute Genomics Platform"/>
            <person name="Russ C."/>
            <person name="Cuomo C."/>
            <person name="Burger G."/>
            <person name="Gray M.W."/>
            <person name="Holland P.W.H."/>
            <person name="King N."/>
            <person name="Lang F.B.F."/>
            <person name="Roger A.J."/>
            <person name="Ruiz-Trillo I."/>
            <person name="Brown M."/>
            <person name="Walker B."/>
            <person name="Young S."/>
            <person name="Zeng Q."/>
            <person name="Gargeya S."/>
            <person name="Fitzgerald M."/>
            <person name="Haas B."/>
            <person name="Abouelleil A."/>
            <person name="Allen A.W."/>
            <person name="Alvarado L."/>
            <person name="Arachchi H.M."/>
            <person name="Berlin A.M."/>
            <person name="Chapman S.B."/>
            <person name="Gainer-Dewar J."/>
            <person name="Goldberg J."/>
            <person name="Griggs A."/>
            <person name="Gujja S."/>
            <person name="Hansen M."/>
            <person name="Howarth C."/>
            <person name="Imamovic A."/>
            <person name="Ireland A."/>
            <person name="Larimer J."/>
            <person name="McCowan C."/>
            <person name="Murphy C."/>
            <person name="Pearson M."/>
            <person name="Poon T.W."/>
            <person name="Priest M."/>
            <person name="Roberts A."/>
            <person name="Saif S."/>
            <person name="Shea T."/>
            <person name="Sisk P."/>
            <person name="Sykes S."/>
            <person name="Wortman J."/>
            <person name="Nusbaum C."/>
            <person name="Birren B."/>
        </authorList>
    </citation>
    <scope>NUCLEOTIDE SEQUENCE [LARGE SCALE GENOMIC DNA]</scope>
    <source>
        <strain evidence="2">ATCC 38817</strain>
    </source>
</reference>
<protein>
    <submittedName>
        <fullName evidence="2">Uncharacterized protein</fullName>
    </submittedName>
</protein>
<dbReference type="RefSeq" id="XP_009497336.1">
    <property type="nucleotide sequence ID" value="XM_009499061.1"/>
</dbReference>
<keyword evidence="3" id="KW-1185">Reference proteome</keyword>
<name>A0A058Z422_FONAL</name>
<dbReference type="EMBL" id="KB932209">
    <property type="protein sequence ID" value="KCV68282.1"/>
    <property type="molecule type" value="Genomic_DNA"/>
</dbReference>
<sequence length="155" mass="15496">MVREVVLVDGERHAGELADCPPDGRRRHVVGTGHEGAAPEAENPIRRIDGSDNRHAGGQRPGGRVGDGAGPGARGQGAGIGAQPGGLGASWREQIPRLQALGNDVIGIGQQDAGHVGQGAGEGVCRGVAEPRPGPPPAAGSSVAGRDVNSVLVQV</sequence>
<gene>
    <name evidence="2" type="ORF">H696_05202</name>
</gene>
<feature type="compositionally biased region" description="Basic and acidic residues" evidence="1">
    <location>
        <begin position="43"/>
        <end position="55"/>
    </location>
</feature>
<dbReference type="AlphaFoldDB" id="A0A058Z422"/>
<feature type="region of interest" description="Disordered" evidence="1">
    <location>
        <begin position="112"/>
        <end position="155"/>
    </location>
</feature>
<dbReference type="Proteomes" id="UP000030693">
    <property type="component" value="Unassembled WGS sequence"/>
</dbReference>
<evidence type="ECO:0000313" key="2">
    <source>
        <dbReference type="EMBL" id="KCV68282.1"/>
    </source>
</evidence>
<organism evidence="2">
    <name type="scientific">Fonticula alba</name>
    <name type="common">Slime mold</name>
    <dbReference type="NCBI Taxonomy" id="691883"/>
    <lineage>
        <taxon>Eukaryota</taxon>
        <taxon>Rotosphaerida</taxon>
        <taxon>Fonticulaceae</taxon>
        <taxon>Fonticula</taxon>
    </lineage>
</organism>